<evidence type="ECO:0000313" key="2">
    <source>
        <dbReference type="EMBL" id="TWT20393.1"/>
    </source>
</evidence>
<dbReference type="EMBL" id="VOHK01000004">
    <property type="protein sequence ID" value="TWT20393.1"/>
    <property type="molecule type" value="Genomic_DNA"/>
</dbReference>
<name>A0A5C5U208_9GAMM</name>
<keyword evidence="3" id="KW-1185">Reference proteome</keyword>
<dbReference type="Gene3D" id="3.30.420.380">
    <property type="match status" value="1"/>
</dbReference>
<protein>
    <submittedName>
        <fullName evidence="2">PilN domain-containing protein</fullName>
    </submittedName>
</protein>
<dbReference type="Pfam" id="PF05137">
    <property type="entry name" value="PilN"/>
    <property type="match status" value="1"/>
</dbReference>
<accession>A0A5C5U208</accession>
<proteinExistence type="predicted"/>
<keyword evidence="1" id="KW-1133">Transmembrane helix</keyword>
<comment type="caution">
    <text evidence="2">The sequence shown here is derived from an EMBL/GenBank/DDBJ whole genome shotgun (WGS) entry which is preliminary data.</text>
</comment>
<dbReference type="InterPro" id="IPR007813">
    <property type="entry name" value="PilN"/>
</dbReference>
<dbReference type="PANTHER" id="PTHR40278">
    <property type="entry name" value="DNA UTILIZATION PROTEIN HOFN"/>
    <property type="match status" value="1"/>
</dbReference>
<dbReference type="OrthoDB" id="5621075at2"/>
<sequence length="396" mass="42750">MAAVEQPGTAPSGLRGGLRRVEGSLRPRLREFRSWWTRSLASWLPARVRDLFGLSPQRLLLRRHGNELQLSLWRGDAERALAGLPVPEAGAAEADPLGSLLSPRIVEVPRWLVLPASAVLRRRLTLPAAAGERLREVLGFEIDRQTPFTAAEVSYDARLLGHRGDDQLEAELVVVPKATLEAALAALGALAPTLAGVDVADAGGRPLGVNLMTGAQRRLRGDPWRRRNLVLLLVAAAALFLGMWQMLANREAAADYFEQQVDEEVRQARGASLEKRQLVDLIEGGAFLQAARAGKPTMVEVMDELARRLPDDTYLEKLSVEGERILLIGLSREASALVGRLQGSPLWTDPALAGALQPDPRTRMDRFTLTAKLATAPAQAPGNAAARGAPDAAGGH</sequence>
<reference evidence="2 3" key="1">
    <citation type="journal article" date="2008" name="Int. J. Syst. Evol. Microbiol.">
        <title>Luteimonas marina sp. nov., isolated from seawater.</title>
        <authorList>
            <person name="Baik K.S."/>
            <person name="Park S.C."/>
            <person name="Kim M.S."/>
            <person name="Kim E.M."/>
            <person name="Park C."/>
            <person name="Chun J."/>
            <person name="Seong C.N."/>
        </authorList>
    </citation>
    <scope>NUCLEOTIDE SEQUENCE [LARGE SCALE GENOMIC DNA]</scope>
    <source>
        <strain evidence="2 3">FR1330</strain>
    </source>
</reference>
<dbReference type="InterPro" id="IPR043129">
    <property type="entry name" value="ATPase_NBD"/>
</dbReference>
<keyword evidence="1" id="KW-0472">Membrane</keyword>
<dbReference type="Proteomes" id="UP000319980">
    <property type="component" value="Unassembled WGS sequence"/>
</dbReference>
<dbReference type="InterPro" id="IPR052534">
    <property type="entry name" value="Extracell_DNA_Util/SecSys_Comp"/>
</dbReference>
<evidence type="ECO:0000313" key="3">
    <source>
        <dbReference type="Proteomes" id="UP000319980"/>
    </source>
</evidence>
<organism evidence="2 3">
    <name type="scientific">Luteimonas marina</name>
    <dbReference type="NCBI Taxonomy" id="488485"/>
    <lineage>
        <taxon>Bacteria</taxon>
        <taxon>Pseudomonadati</taxon>
        <taxon>Pseudomonadota</taxon>
        <taxon>Gammaproteobacteria</taxon>
        <taxon>Lysobacterales</taxon>
        <taxon>Lysobacteraceae</taxon>
        <taxon>Luteimonas</taxon>
    </lineage>
</organism>
<dbReference type="PANTHER" id="PTHR40278:SF1">
    <property type="entry name" value="DNA UTILIZATION PROTEIN HOFN"/>
    <property type="match status" value="1"/>
</dbReference>
<feature type="transmembrane region" description="Helical" evidence="1">
    <location>
        <begin position="228"/>
        <end position="247"/>
    </location>
</feature>
<keyword evidence="1" id="KW-0812">Transmembrane</keyword>
<evidence type="ECO:0000256" key="1">
    <source>
        <dbReference type="SAM" id="Phobius"/>
    </source>
</evidence>
<gene>
    <name evidence="2" type="ORF">FQY83_10605</name>
</gene>
<dbReference type="SUPFAM" id="SSF53067">
    <property type="entry name" value="Actin-like ATPase domain"/>
    <property type="match status" value="1"/>
</dbReference>
<dbReference type="AlphaFoldDB" id="A0A5C5U208"/>